<dbReference type="InterPro" id="IPR019587">
    <property type="entry name" value="Polyketide_cyclase/dehydratase"/>
</dbReference>
<dbReference type="CDD" id="cd07812">
    <property type="entry name" value="SRPBCC"/>
    <property type="match status" value="1"/>
</dbReference>
<gene>
    <name evidence="1" type="ORF">FNL38_104165</name>
</gene>
<organism evidence="1">
    <name type="scientific">Nocardia globerula</name>
    <dbReference type="NCBI Taxonomy" id="1818"/>
    <lineage>
        <taxon>Bacteria</taxon>
        <taxon>Bacillati</taxon>
        <taxon>Actinomycetota</taxon>
        <taxon>Actinomycetes</taxon>
        <taxon>Mycobacteriales</taxon>
        <taxon>Nocardiaceae</taxon>
        <taxon>Nocardia</taxon>
    </lineage>
</organism>
<evidence type="ECO:0000313" key="1">
    <source>
        <dbReference type="EMBL" id="TYQ03797.1"/>
    </source>
</evidence>
<reference evidence="1" key="1">
    <citation type="submission" date="2019-07" db="EMBL/GenBank/DDBJ databases">
        <title>Genomic Encyclopedia of Type Strains, Phase IV (KMG-IV): sequencing the most valuable type-strain genomes for metagenomic binning, comparative biology and taxonomic classification.</title>
        <authorList>
            <person name="Goeker M."/>
        </authorList>
    </citation>
    <scope>NUCLEOTIDE SEQUENCE</scope>
    <source>
        <strain evidence="1">DSM 44596</strain>
    </source>
</reference>
<comment type="caution">
    <text evidence="1">The sequence shown here is derived from an EMBL/GenBank/DDBJ whole genome shotgun (WGS) entry which is preliminary data.</text>
</comment>
<protein>
    <submittedName>
        <fullName evidence="1">Polyketide cyclase/dehydrase/lipid transport protein</fullName>
    </submittedName>
</protein>
<dbReference type="Gene3D" id="3.30.530.20">
    <property type="match status" value="1"/>
</dbReference>
<dbReference type="SUPFAM" id="SSF55961">
    <property type="entry name" value="Bet v1-like"/>
    <property type="match status" value="1"/>
</dbReference>
<dbReference type="AlphaFoldDB" id="A0A652YNZ8"/>
<name>A0A652YNZ8_NOCGL</name>
<accession>A0A652YNZ8</accession>
<dbReference type="Pfam" id="PF10604">
    <property type="entry name" value="Polyketide_cyc2"/>
    <property type="match status" value="1"/>
</dbReference>
<dbReference type="EMBL" id="VNIQ01000004">
    <property type="protein sequence ID" value="TYQ03797.1"/>
    <property type="molecule type" value="Genomic_DNA"/>
</dbReference>
<proteinExistence type="predicted"/>
<sequence>MDRSSAYIEATPDSVWTLVSDLEGMGRFSPENTGGAWTSGKPGTVGATFKGTNKHGLVRWSTRCTITEVVGGQKFAFEVAESKARWSFLVEPSGTGTLLTETREIFATAPRYVRILSGSGVLGRGRDQIIAAGIDTTLARIKMHLEQ</sequence>
<dbReference type="InterPro" id="IPR023393">
    <property type="entry name" value="START-like_dom_sf"/>
</dbReference>